<dbReference type="RefSeq" id="WP_244518666.1">
    <property type="nucleotide sequence ID" value="NZ_FOLL01000002.1"/>
</dbReference>
<dbReference type="PANTHER" id="PTHR46797:SF23">
    <property type="entry name" value="HTH-TYPE TRANSCRIPTIONAL REGULATOR SUTR"/>
    <property type="match status" value="1"/>
</dbReference>
<dbReference type="GO" id="GO:0003700">
    <property type="term" value="F:DNA-binding transcription factor activity"/>
    <property type="evidence" value="ECO:0007669"/>
    <property type="project" value="TreeGrafter"/>
</dbReference>
<dbReference type="InterPro" id="IPR001387">
    <property type="entry name" value="Cro/C1-type_HTH"/>
</dbReference>
<evidence type="ECO:0000259" key="4">
    <source>
        <dbReference type="PROSITE" id="PS50943"/>
    </source>
</evidence>
<protein>
    <submittedName>
        <fullName evidence="5">Helix-turn-helix</fullName>
    </submittedName>
</protein>
<evidence type="ECO:0000256" key="2">
    <source>
        <dbReference type="ARBA" id="ARBA00023125"/>
    </source>
</evidence>
<keyword evidence="6" id="KW-1185">Reference proteome</keyword>
<feature type="domain" description="HTH cro/C1-type" evidence="4">
    <location>
        <begin position="13"/>
        <end position="67"/>
    </location>
</feature>
<dbReference type="Proteomes" id="UP000199577">
    <property type="component" value="Unassembled WGS sequence"/>
</dbReference>
<gene>
    <name evidence="5" type="ORF">SAMN05421747_102219</name>
</gene>
<name>A0A1I1F4I6_9SPHI</name>
<dbReference type="Pfam" id="PF01381">
    <property type="entry name" value="HTH_3"/>
    <property type="match status" value="1"/>
</dbReference>
<dbReference type="SUPFAM" id="SSF47413">
    <property type="entry name" value="lambda repressor-like DNA-binding domains"/>
    <property type="match status" value="1"/>
</dbReference>
<organism evidence="5 6">
    <name type="scientific">Parapedobacter composti</name>
    <dbReference type="NCBI Taxonomy" id="623281"/>
    <lineage>
        <taxon>Bacteria</taxon>
        <taxon>Pseudomonadati</taxon>
        <taxon>Bacteroidota</taxon>
        <taxon>Sphingobacteriia</taxon>
        <taxon>Sphingobacteriales</taxon>
        <taxon>Sphingobacteriaceae</taxon>
        <taxon>Parapedobacter</taxon>
    </lineage>
</organism>
<reference evidence="5 6" key="1">
    <citation type="submission" date="2016-10" db="EMBL/GenBank/DDBJ databases">
        <authorList>
            <person name="de Groot N.N."/>
        </authorList>
    </citation>
    <scope>NUCLEOTIDE SEQUENCE [LARGE SCALE GENOMIC DNA]</scope>
    <source>
        <strain evidence="5 6">DSM 22900</strain>
    </source>
</reference>
<keyword evidence="3" id="KW-0804">Transcription</keyword>
<evidence type="ECO:0000256" key="1">
    <source>
        <dbReference type="ARBA" id="ARBA00023015"/>
    </source>
</evidence>
<dbReference type="PANTHER" id="PTHR46797">
    <property type="entry name" value="HTH-TYPE TRANSCRIPTIONAL REGULATOR"/>
    <property type="match status" value="1"/>
</dbReference>
<dbReference type="GO" id="GO:0005829">
    <property type="term" value="C:cytosol"/>
    <property type="evidence" value="ECO:0007669"/>
    <property type="project" value="TreeGrafter"/>
</dbReference>
<sequence length="75" mass="8438">MIWKNSAHLGEYIRAKREELEISQQAVAFALGMSQPAYSKIERGETEVKASQLYKIAAYLSLSIYDLLPEASQAM</sequence>
<dbReference type="GO" id="GO:0003677">
    <property type="term" value="F:DNA binding"/>
    <property type="evidence" value="ECO:0007669"/>
    <property type="project" value="UniProtKB-KW"/>
</dbReference>
<keyword evidence="1" id="KW-0805">Transcription regulation</keyword>
<evidence type="ECO:0000313" key="5">
    <source>
        <dbReference type="EMBL" id="SFB93852.1"/>
    </source>
</evidence>
<dbReference type="SMART" id="SM00530">
    <property type="entry name" value="HTH_XRE"/>
    <property type="match status" value="1"/>
</dbReference>
<evidence type="ECO:0000256" key="3">
    <source>
        <dbReference type="ARBA" id="ARBA00023163"/>
    </source>
</evidence>
<dbReference type="Gene3D" id="1.10.260.40">
    <property type="entry name" value="lambda repressor-like DNA-binding domains"/>
    <property type="match status" value="1"/>
</dbReference>
<dbReference type="InterPro" id="IPR010982">
    <property type="entry name" value="Lambda_DNA-bd_dom_sf"/>
</dbReference>
<proteinExistence type="predicted"/>
<dbReference type="InterPro" id="IPR050807">
    <property type="entry name" value="TransReg_Diox_bact_type"/>
</dbReference>
<evidence type="ECO:0000313" key="6">
    <source>
        <dbReference type="Proteomes" id="UP000199577"/>
    </source>
</evidence>
<dbReference type="PROSITE" id="PS50943">
    <property type="entry name" value="HTH_CROC1"/>
    <property type="match status" value="1"/>
</dbReference>
<dbReference type="AlphaFoldDB" id="A0A1I1F4I6"/>
<accession>A0A1I1F4I6</accession>
<keyword evidence="2" id="KW-0238">DNA-binding</keyword>
<dbReference type="EMBL" id="FOLL01000002">
    <property type="protein sequence ID" value="SFB93852.1"/>
    <property type="molecule type" value="Genomic_DNA"/>
</dbReference>
<dbReference type="CDD" id="cd00093">
    <property type="entry name" value="HTH_XRE"/>
    <property type="match status" value="1"/>
</dbReference>
<dbReference type="STRING" id="623281.SAMN05421747_102219"/>